<evidence type="ECO:0000256" key="10">
    <source>
        <dbReference type="SAM" id="Coils"/>
    </source>
</evidence>
<keyword evidence="3" id="KW-0597">Phosphoprotein</keyword>
<feature type="repeat" description="TPR" evidence="9">
    <location>
        <begin position="97"/>
        <end position="130"/>
    </location>
</feature>
<feature type="transmembrane region" description="Helical" evidence="11">
    <location>
        <begin position="377"/>
        <end position="396"/>
    </location>
</feature>
<feature type="coiled-coil region" evidence="10">
    <location>
        <begin position="331"/>
        <end position="429"/>
    </location>
</feature>
<evidence type="ECO:0000313" key="13">
    <source>
        <dbReference type="EMBL" id="MBC3844982.1"/>
    </source>
</evidence>
<gene>
    <name evidence="13" type="ORF">H6H04_01205</name>
</gene>
<feature type="repeat" description="TPR" evidence="9">
    <location>
        <begin position="256"/>
        <end position="289"/>
    </location>
</feature>
<protein>
    <recommendedName>
        <fullName evidence="2">histidine kinase</fullName>
        <ecNumber evidence="2">2.7.13.3</ecNumber>
    </recommendedName>
</protein>
<dbReference type="EC" id="2.7.13.3" evidence="2"/>
<dbReference type="Proteomes" id="UP000607435">
    <property type="component" value="Unassembled WGS sequence"/>
</dbReference>
<evidence type="ECO:0000256" key="11">
    <source>
        <dbReference type="SAM" id="Phobius"/>
    </source>
</evidence>
<evidence type="ECO:0000256" key="3">
    <source>
        <dbReference type="ARBA" id="ARBA00022553"/>
    </source>
</evidence>
<keyword evidence="5" id="KW-0547">Nucleotide-binding</keyword>
<keyword evidence="14" id="KW-1185">Reference proteome</keyword>
<comment type="catalytic activity">
    <reaction evidence="1">
        <text>ATP + protein L-histidine = ADP + protein N-phospho-L-histidine.</text>
        <dbReference type="EC" id="2.7.13.3"/>
    </reaction>
</comment>
<dbReference type="Pfam" id="PF07730">
    <property type="entry name" value="HisKA_3"/>
    <property type="match status" value="1"/>
</dbReference>
<dbReference type="SMART" id="SM00387">
    <property type="entry name" value="HATPase_c"/>
    <property type="match status" value="1"/>
</dbReference>
<keyword evidence="8" id="KW-0902">Two-component regulatory system</keyword>
<keyword evidence="9" id="KW-0802">TPR repeat</keyword>
<proteinExistence type="predicted"/>
<comment type="caution">
    <text evidence="13">The sequence shown here is derived from an EMBL/GenBank/DDBJ whole genome shotgun (WGS) entry which is preliminary data.</text>
</comment>
<name>A0ABR6XWY5_9FLAO</name>
<reference evidence="13 14" key="1">
    <citation type="submission" date="2020-08" db="EMBL/GenBank/DDBJ databases">
        <title>Winogradskyella ouciana sp. nov., isolated from the hadal seawater of the Mariana Trench.</title>
        <authorList>
            <person name="He X."/>
        </authorList>
    </citation>
    <scope>NUCLEOTIDE SEQUENCE [LARGE SCALE GENOMIC DNA]</scope>
    <source>
        <strain evidence="13 14">KCTC 22026</strain>
    </source>
</reference>
<feature type="repeat" description="TPR" evidence="9">
    <location>
        <begin position="176"/>
        <end position="209"/>
    </location>
</feature>
<evidence type="ECO:0000256" key="7">
    <source>
        <dbReference type="ARBA" id="ARBA00022840"/>
    </source>
</evidence>
<dbReference type="Pfam" id="PF02518">
    <property type="entry name" value="HATPase_c"/>
    <property type="match status" value="1"/>
</dbReference>
<evidence type="ECO:0000313" key="14">
    <source>
        <dbReference type="Proteomes" id="UP000607435"/>
    </source>
</evidence>
<dbReference type="InterPro" id="IPR019734">
    <property type="entry name" value="TPR_rpt"/>
</dbReference>
<feature type="domain" description="Histidine kinase" evidence="12">
    <location>
        <begin position="532"/>
        <end position="619"/>
    </location>
</feature>
<dbReference type="Pfam" id="PF13424">
    <property type="entry name" value="TPR_12"/>
    <property type="match status" value="2"/>
</dbReference>
<dbReference type="InterPro" id="IPR011712">
    <property type="entry name" value="Sig_transdc_His_kin_sub3_dim/P"/>
</dbReference>
<dbReference type="CDD" id="cd16917">
    <property type="entry name" value="HATPase_UhpB-NarQ-NarX-like"/>
    <property type="match status" value="1"/>
</dbReference>
<keyword evidence="11" id="KW-0812">Transmembrane</keyword>
<dbReference type="SUPFAM" id="SSF55874">
    <property type="entry name" value="ATPase domain of HSP90 chaperone/DNA topoisomerase II/histidine kinase"/>
    <property type="match status" value="1"/>
</dbReference>
<dbReference type="InterPro" id="IPR003594">
    <property type="entry name" value="HATPase_dom"/>
</dbReference>
<evidence type="ECO:0000256" key="5">
    <source>
        <dbReference type="ARBA" id="ARBA00022741"/>
    </source>
</evidence>
<feature type="repeat" description="TPR" evidence="9">
    <location>
        <begin position="137"/>
        <end position="170"/>
    </location>
</feature>
<evidence type="ECO:0000256" key="2">
    <source>
        <dbReference type="ARBA" id="ARBA00012438"/>
    </source>
</evidence>
<evidence type="ECO:0000256" key="8">
    <source>
        <dbReference type="ARBA" id="ARBA00023012"/>
    </source>
</evidence>
<dbReference type="PANTHER" id="PTHR24421:SF10">
    <property type="entry name" value="NITRATE_NITRITE SENSOR PROTEIN NARQ"/>
    <property type="match status" value="1"/>
</dbReference>
<dbReference type="InterPro" id="IPR050482">
    <property type="entry name" value="Sensor_HK_TwoCompSys"/>
</dbReference>
<evidence type="ECO:0000259" key="12">
    <source>
        <dbReference type="PROSITE" id="PS50109"/>
    </source>
</evidence>
<evidence type="ECO:0000256" key="1">
    <source>
        <dbReference type="ARBA" id="ARBA00000085"/>
    </source>
</evidence>
<keyword evidence="7" id="KW-0067">ATP-binding</keyword>
<evidence type="ECO:0000256" key="6">
    <source>
        <dbReference type="ARBA" id="ARBA00022777"/>
    </source>
</evidence>
<dbReference type="RefSeq" id="WP_186844114.1">
    <property type="nucleotide sequence ID" value="NZ_JACOME010000001.1"/>
</dbReference>
<dbReference type="InterPro" id="IPR011990">
    <property type="entry name" value="TPR-like_helical_dom_sf"/>
</dbReference>
<sequence>MYAVQEKPTERSADSIEIISLLDLGYSEEAQTPNKAIATYKKAARLSESSGFDLGSFRANSYVAIVFNDLAVYDSAIYYNRLALPFAEKLNYKKGIAATYINLGNTYQFYGEYDKVVENYINGINIFKSTKDSVNASRSYQNLASLFSSIGQHDKELEYLKLALLTNPNENIEQNGMVYGDLGLAYSKLDQLPKALSFFQKADSVSKKVSNKRLDFFVARNFGEYHMLNNTYNKAIPFYLKALQLNDSLNEKYYRADLLRNLGEAYSKTSNFTQATTYLEQALAFAKANNIKELQEKIYLELALMNAAQGNYKKAYEYKNLSEIFSDSLKNENHIKQINRLEKQFETKNKDNEITVQKLKLEQQESQLQKRKMQTNYAIAIAIFSLITMIGLWMYYKQRQRRKNQELLVLKNEAQINSLESLIEGEERERFRIAKELHDGVNGDLSAIKHKLNTLLELNNKTIKEAVVMIDKSCEQVRAISHNLVPPALENFDLQTATSDYCTNMNNIHPPKITFNYLGDDVVLPKIVEINIFRIIQELVTNSIKHANASKIDVQLSIRDNSIQLAVEDDGTGFDLENTESDGIGISNLKHRVSFLNGEMDISSNSEGTFVNIFMDKTRFNDY</sequence>
<dbReference type="EMBL" id="JACOME010000001">
    <property type="protein sequence ID" value="MBC3844982.1"/>
    <property type="molecule type" value="Genomic_DNA"/>
</dbReference>
<keyword evidence="6" id="KW-0418">Kinase</keyword>
<evidence type="ECO:0000256" key="4">
    <source>
        <dbReference type="ARBA" id="ARBA00022679"/>
    </source>
</evidence>
<dbReference type="Gene3D" id="3.30.565.10">
    <property type="entry name" value="Histidine kinase-like ATPase, C-terminal domain"/>
    <property type="match status" value="1"/>
</dbReference>
<dbReference type="InterPro" id="IPR005467">
    <property type="entry name" value="His_kinase_dom"/>
</dbReference>
<keyword evidence="11" id="KW-0472">Membrane</keyword>
<keyword evidence="10" id="KW-0175">Coiled coil</keyword>
<dbReference type="InterPro" id="IPR036890">
    <property type="entry name" value="HATPase_C_sf"/>
</dbReference>
<dbReference type="SUPFAM" id="SSF48452">
    <property type="entry name" value="TPR-like"/>
    <property type="match status" value="2"/>
</dbReference>
<dbReference type="PROSITE" id="PS50109">
    <property type="entry name" value="HIS_KIN"/>
    <property type="match status" value="1"/>
</dbReference>
<dbReference type="PROSITE" id="PS50005">
    <property type="entry name" value="TPR"/>
    <property type="match status" value="4"/>
</dbReference>
<dbReference type="Gene3D" id="1.25.40.10">
    <property type="entry name" value="Tetratricopeptide repeat domain"/>
    <property type="match status" value="2"/>
</dbReference>
<organism evidence="13 14">
    <name type="scientific">Winogradskyella echinorum</name>
    <dbReference type="NCBI Taxonomy" id="538189"/>
    <lineage>
        <taxon>Bacteria</taxon>
        <taxon>Pseudomonadati</taxon>
        <taxon>Bacteroidota</taxon>
        <taxon>Flavobacteriia</taxon>
        <taxon>Flavobacteriales</taxon>
        <taxon>Flavobacteriaceae</taxon>
        <taxon>Winogradskyella</taxon>
    </lineage>
</organism>
<dbReference type="SMART" id="SM00028">
    <property type="entry name" value="TPR"/>
    <property type="match status" value="6"/>
</dbReference>
<evidence type="ECO:0000256" key="9">
    <source>
        <dbReference type="PROSITE-ProRule" id="PRU00339"/>
    </source>
</evidence>
<accession>A0ABR6XWY5</accession>
<dbReference type="PANTHER" id="PTHR24421">
    <property type="entry name" value="NITRATE/NITRITE SENSOR PROTEIN NARX-RELATED"/>
    <property type="match status" value="1"/>
</dbReference>
<dbReference type="Gene3D" id="1.20.5.1930">
    <property type="match status" value="1"/>
</dbReference>
<keyword evidence="11" id="KW-1133">Transmembrane helix</keyword>
<keyword evidence="4" id="KW-0808">Transferase</keyword>